<feature type="transmembrane region" description="Helical" evidence="6">
    <location>
        <begin position="363"/>
        <end position="385"/>
    </location>
</feature>
<feature type="transmembrane region" description="Helical" evidence="6">
    <location>
        <begin position="280"/>
        <end position="297"/>
    </location>
</feature>
<evidence type="ECO:0000256" key="1">
    <source>
        <dbReference type="ARBA" id="ARBA00004141"/>
    </source>
</evidence>
<dbReference type="PRINTS" id="PR01035">
    <property type="entry name" value="TCRTETA"/>
</dbReference>
<dbReference type="AlphaFoldDB" id="C3YKT7"/>
<evidence type="ECO:0000256" key="4">
    <source>
        <dbReference type="ARBA" id="ARBA00023136"/>
    </source>
</evidence>
<evidence type="ECO:0000313" key="8">
    <source>
        <dbReference type="EMBL" id="EEN59155.1"/>
    </source>
</evidence>
<dbReference type="InterPro" id="IPR001958">
    <property type="entry name" value="Tet-R_TetA/multi-R_MdtG-like"/>
</dbReference>
<reference evidence="8" key="1">
    <citation type="journal article" date="2008" name="Nature">
        <title>The amphioxus genome and the evolution of the chordate karyotype.</title>
        <authorList>
            <consortium name="US DOE Joint Genome Institute (JGI-PGF)"/>
            <person name="Putnam N.H."/>
            <person name="Butts T."/>
            <person name="Ferrier D.E.K."/>
            <person name="Furlong R.F."/>
            <person name="Hellsten U."/>
            <person name="Kawashima T."/>
            <person name="Robinson-Rechavi M."/>
            <person name="Shoguchi E."/>
            <person name="Terry A."/>
            <person name="Yu J.-K."/>
            <person name="Benito-Gutierrez E.L."/>
            <person name="Dubchak I."/>
            <person name="Garcia-Fernandez J."/>
            <person name="Gibson-Brown J.J."/>
            <person name="Grigoriev I.V."/>
            <person name="Horton A.C."/>
            <person name="de Jong P.J."/>
            <person name="Jurka J."/>
            <person name="Kapitonov V.V."/>
            <person name="Kohara Y."/>
            <person name="Kuroki Y."/>
            <person name="Lindquist E."/>
            <person name="Lucas S."/>
            <person name="Osoegawa K."/>
            <person name="Pennacchio L.A."/>
            <person name="Salamov A.A."/>
            <person name="Satou Y."/>
            <person name="Sauka-Spengler T."/>
            <person name="Schmutz J."/>
            <person name="Shin-I T."/>
            <person name="Toyoda A."/>
            <person name="Bronner-Fraser M."/>
            <person name="Fujiyama A."/>
            <person name="Holland L.Z."/>
            <person name="Holland P.W.H."/>
            <person name="Satoh N."/>
            <person name="Rokhsar D.S."/>
        </authorList>
    </citation>
    <scope>NUCLEOTIDE SEQUENCE [LARGE SCALE GENOMIC DNA]</scope>
    <source>
        <strain evidence="8">S238N-H82</strain>
        <tissue evidence="8">Testes</tissue>
    </source>
</reference>
<evidence type="ECO:0000256" key="6">
    <source>
        <dbReference type="SAM" id="Phobius"/>
    </source>
</evidence>
<feature type="region of interest" description="Disordered" evidence="5">
    <location>
        <begin position="1"/>
        <end position="35"/>
    </location>
</feature>
<dbReference type="EMBL" id="GG666523">
    <property type="protein sequence ID" value="EEN59155.1"/>
    <property type="molecule type" value="Genomic_DNA"/>
</dbReference>
<feature type="transmembrane region" description="Helical" evidence="6">
    <location>
        <begin position="158"/>
        <end position="178"/>
    </location>
</feature>
<dbReference type="InterPro" id="IPR036259">
    <property type="entry name" value="MFS_trans_sf"/>
</dbReference>
<dbReference type="CDD" id="cd17331">
    <property type="entry name" value="MFS_SLC22A18"/>
    <property type="match status" value="1"/>
</dbReference>
<dbReference type="InterPro" id="IPR011701">
    <property type="entry name" value="MFS"/>
</dbReference>
<dbReference type="SUPFAM" id="SSF103473">
    <property type="entry name" value="MFS general substrate transporter"/>
    <property type="match status" value="1"/>
</dbReference>
<feature type="transmembrane region" description="Helical" evidence="6">
    <location>
        <begin position="339"/>
        <end position="357"/>
    </location>
</feature>
<dbReference type="GO" id="GO:0022857">
    <property type="term" value="F:transmembrane transporter activity"/>
    <property type="evidence" value="ECO:0007669"/>
    <property type="project" value="InterPro"/>
</dbReference>
<dbReference type="Pfam" id="PF07690">
    <property type="entry name" value="MFS_1"/>
    <property type="match status" value="2"/>
</dbReference>
<evidence type="ECO:0000256" key="2">
    <source>
        <dbReference type="ARBA" id="ARBA00022692"/>
    </source>
</evidence>
<keyword evidence="2 6" id="KW-0812">Transmembrane</keyword>
<evidence type="ECO:0000256" key="5">
    <source>
        <dbReference type="SAM" id="MobiDB-lite"/>
    </source>
</evidence>
<dbReference type="GO" id="GO:0016020">
    <property type="term" value="C:membrane"/>
    <property type="evidence" value="ECO:0007669"/>
    <property type="project" value="UniProtKB-SubCell"/>
</dbReference>
<keyword evidence="4 6" id="KW-0472">Membrane</keyword>
<dbReference type="PANTHER" id="PTHR24002:SF3">
    <property type="entry name" value="SOLUTE CARRIER FAMILY 22 MEMBER 18"/>
    <property type="match status" value="1"/>
</dbReference>
<dbReference type="InterPro" id="IPR020846">
    <property type="entry name" value="MFS_dom"/>
</dbReference>
<sequence>MSANQRRTAKASADGPGSGVGGKRDPPPKKSPDGTGRLLLVVHLNNMLHNMAMLMNQTAVPFLMKSLGVGNRLFGAFTTTTAIIQLIGSPLFGRFGDLYGGRLSLTVSFLAFTSVCLMLAFCDSILVLFLTRLPLLFIHIVPSFQMVVSDVTDDESRAAALGLLGLSLITGIVLGSLFGGMVTEKYSPSTSFLVAAMLSVLSMVVVWFTIPAQTKQKKKDDKPKPKQGVFDMNELKRLLSAPKVARLLGTRTSQQGVFDVNELRRLLSVPNVARLLGTKFFLLMSVMVIQGILPVILTDIFELGAQDTGIFFMTAGIIGAFFQVVAVGPLSKRFTDKSLIILSSLLIAVSGILMAKATTISHMYIGFAPHVFGNVMFDVVINSALSKAVPQEDTGAIMGFTGTVYHLSMVLSPLLSALLLENVGFPSLGFTSSAINALLLLSMLL</sequence>
<feature type="transmembrane region" description="Helical" evidence="6">
    <location>
        <begin position="105"/>
        <end position="138"/>
    </location>
</feature>
<feature type="transmembrane region" description="Helical" evidence="6">
    <location>
        <begin position="73"/>
        <end position="93"/>
    </location>
</feature>
<protein>
    <recommendedName>
        <fullName evidence="7">Major facilitator superfamily (MFS) profile domain-containing protein</fullName>
    </recommendedName>
</protein>
<evidence type="ECO:0000259" key="7">
    <source>
        <dbReference type="PROSITE" id="PS50850"/>
    </source>
</evidence>
<dbReference type="InParanoid" id="C3YKT7"/>
<dbReference type="Gene3D" id="1.20.1250.20">
    <property type="entry name" value="MFS general substrate transporter like domains"/>
    <property type="match status" value="1"/>
</dbReference>
<dbReference type="eggNOG" id="ENOG502QT94">
    <property type="taxonomic scope" value="Eukaryota"/>
</dbReference>
<keyword evidence="3 6" id="KW-1133">Transmembrane helix</keyword>
<proteinExistence type="predicted"/>
<comment type="subcellular location">
    <subcellularLocation>
        <location evidence="1">Membrane</location>
        <topology evidence="1">Multi-pass membrane protein</topology>
    </subcellularLocation>
</comment>
<organism>
    <name type="scientific">Branchiostoma floridae</name>
    <name type="common">Florida lancelet</name>
    <name type="synonym">Amphioxus</name>
    <dbReference type="NCBI Taxonomy" id="7739"/>
    <lineage>
        <taxon>Eukaryota</taxon>
        <taxon>Metazoa</taxon>
        <taxon>Chordata</taxon>
        <taxon>Cephalochordata</taxon>
        <taxon>Leptocardii</taxon>
        <taxon>Amphioxiformes</taxon>
        <taxon>Branchiostomatidae</taxon>
        <taxon>Branchiostoma</taxon>
    </lineage>
</organism>
<feature type="transmembrane region" description="Helical" evidence="6">
    <location>
        <begin position="397"/>
        <end position="419"/>
    </location>
</feature>
<accession>C3YKT7</accession>
<gene>
    <name evidence="8" type="ORF">BRAFLDRAFT_63222</name>
</gene>
<dbReference type="PROSITE" id="PS50850">
    <property type="entry name" value="MFS"/>
    <property type="match status" value="1"/>
</dbReference>
<name>C3YKT7_BRAFL</name>
<feature type="transmembrane region" description="Helical" evidence="6">
    <location>
        <begin position="309"/>
        <end position="327"/>
    </location>
</feature>
<feature type="domain" description="Major facilitator superfamily (MFS) profile" evidence="7">
    <location>
        <begin position="38"/>
        <end position="445"/>
    </location>
</feature>
<dbReference type="PANTHER" id="PTHR24002">
    <property type="entry name" value="SOLUTE CARRIER FAMILY 22 MEMBER 18"/>
    <property type="match status" value="1"/>
</dbReference>
<feature type="transmembrane region" description="Helical" evidence="6">
    <location>
        <begin position="190"/>
        <end position="210"/>
    </location>
</feature>
<evidence type="ECO:0000256" key="3">
    <source>
        <dbReference type="ARBA" id="ARBA00022989"/>
    </source>
</evidence>
<feature type="compositionally biased region" description="Basic and acidic residues" evidence="5">
    <location>
        <begin position="22"/>
        <end position="32"/>
    </location>
</feature>